<proteinExistence type="predicted"/>
<sequence length="79" mass="8692">MATYEQIHSCTSDLRRTAFALLNAAGPVTMTKADLAAMGVQLMDVSAQIETALAENVVQDILRREEARVIDAEFHEVRS</sequence>
<evidence type="ECO:0000313" key="2">
    <source>
        <dbReference type="Proteomes" id="UP000589085"/>
    </source>
</evidence>
<accession>A0A7W4IC64</accession>
<dbReference type="AlphaFoldDB" id="A0A7W4IC64"/>
<dbReference type="RefSeq" id="WP_182996973.1">
    <property type="nucleotide sequence ID" value="NZ_JABEQJ010000008.1"/>
</dbReference>
<dbReference type="Proteomes" id="UP000589085">
    <property type="component" value="Unassembled WGS sequence"/>
</dbReference>
<name>A0A7W4IC64_9PROT</name>
<organism evidence="1 2">
    <name type="scientific">Gluconacetobacter sacchari</name>
    <dbReference type="NCBI Taxonomy" id="92759"/>
    <lineage>
        <taxon>Bacteria</taxon>
        <taxon>Pseudomonadati</taxon>
        <taxon>Pseudomonadota</taxon>
        <taxon>Alphaproteobacteria</taxon>
        <taxon>Acetobacterales</taxon>
        <taxon>Acetobacteraceae</taxon>
        <taxon>Gluconacetobacter</taxon>
    </lineage>
</organism>
<reference evidence="1 2" key="1">
    <citation type="submission" date="2020-04" db="EMBL/GenBank/DDBJ databases">
        <title>Description of novel Gluconacetobacter.</title>
        <authorList>
            <person name="Sombolestani A."/>
        </authorList>
    </citation>
    <scope>NUCLEOTIDE SEQUENCE [LARGE SCALE GENOMIC DNA]</scope>
    <source>
        <strain evidence="1 2">LMG 19747</strain>
    </source>
</reference>
<dbReference type="EMBL" id="JABEQJ010000008">
    <property type="protein sequence ID" value="MBB2160112.1"/>
    <property type="molecule type" value="Genomic_DNA"/>
</dbReference>
<protein>
    <submittedName>
        <fullName evidence="1">Uncharacterized protein</fullName>
    </submittedName>
</protein>
<evidence type="ECO:0000313" key="1">
    <source>
        <dbReference type="EMBL" id="MBB2160112.1"/>
    </source>
</evidence>
<comment type="caution">
    <text evidence="1">The sequence shown here is derived from an EMBL/GenBank/DDBJ whole genome shotgun (WGS) entry which is preliminary data.</text>
</comment>
<gene>
    <name evidence="1" type="ORF">HLH48_07980</name>
</gene>